<feature type="transmembrane region" description="Helical" evidence="1">
    <location>
        <begin position="76"/>
        <end position="94"/>
    </location>
</feature>
<evidence type="ECO:0000259" key="2">
    <source>
        <dbReference type="Pfam" id="PF00892"/>
    </source>
</evidence>
<evidence type="ECO:0000313" key="4">
    <source>
        <dbReference type="Proteomes" id="UP000219167"/>
    </source>
</evidence>
<name>A0A285UIW6_9HYPH</name>
<feature type="transmembrane region" description="Helical" evidence="1">
    <location>
        <begin position="237"/>
        <end position="256"/>
    </location>
</feature>
<keyword evidence="1" id="KW-1133">Transmembrane helix</keyword>
<feature type="transmembrane region" description="Helical" evidence="1">
    <location>
        <begin position="125"/>
        <end position="143"/>
    </location>
</feature>
<dbReference type="InterPro" id="IPR037185">
    <property type="entry name" value="EmrE-like"/>
</dbReference>
<dbReference type="Gene3D" id="1.10.3730.20">
    <property type="match status" value="1"/>
</dbReference>
<feature type="transmembrane region" description="Helical" evidence="1">
    <location>
        <begin position="262"/>
        <end position="280"/>
    </location>
</feature>
<accession>A0A285UIW6</accession>
<organism evidence="3 4">
    <name type="scientific">Rhizobium subbaraonis</name>
    <dbReference type="NCBI Taxonomy" id="908946"/>
    <lineage>
        <taxon>Bacteria</taxon>
        <taxon>Pseudomonadati</taxon>
        <taxon>Pseudomonadota</taxon>
        <taxon>Alphaproteobacteria</taxon>
        <taxon>Hyphomicrobiales</taxon>
        <taxon>Rhizobiaceae</taxon>
        <taxon>Rhizobium/Agrobacterium group</taxon>
        <taxon>Rhizobium</taxon>
    </lineage>
</organism>
<evidence type="ECO:0000313" key="3">
    <source>
        <dbReference type="EMBL" id="SOC41845.1"/>
    </source>
</evidence>
<dbReference type="InterPro" id="IPR000620">
    <property type="entry name" value="EamA_dom"/>
</dbReference>
<feature type="domain" description="EamA" evidence="2">
    <location>
        <begin position="151"/>
        <end position="278"/>
    </location>
</feature>
<protein>
    <submittedName>
        <fullName evidence="3">Drug/metabolite transporter (DMT)-like permease</fullName>
    </submittedName>
</protein>
<dbReference type="EMBL" id="OBQD01000009">
    <property type="protein sequence ID" value="SOC41845.1"/>
    <property type="molecule type" value="Genomic_DNA"/>
</dbReference>
<feature type="transmembrane region" description="Helical" evidence="1">
    <location>
        <begin position="206"/>
        <end position="225"/>
    </location>
</feature>
<gene>
    <name evidence="3" type="ORF">SAMN05892877_109121</name>
</gene>
<dbReference type="OrthoDB" id="9815809at2"/>
<keyword evidence="4" id="KW-1185">Reference proteome</keyword>
<evidence type="ECO:0000256" key="1">
    <source>
        <dbReference type="SAM" id="Phobius"/>
    </source>
</evidence>
<dbReference type="Pfam" id="PF00892">
    <property type="entry name" value="EamA"/>
    <property type="match status" value="2"/>
</dbReference>
<dbReference type="AlphaFoldDB" id="A0A285UIW6"/>
<dbReference type="GO" id="GO:0016020">
    <property type="term" value="C:membrane"/>
    <property type="evidence" value="ECO:0007669"/>
    <property type="project" value="InterPro"/>
</dbReference>
<dbReference type="PANTHER" id="PTHR22911">
    <property type="entry name" value="ACYL-MALONYL CONDENSING ENZYME-RELATED"/>
    <property type="match status" value="1"/>
</dbReference>
<feature type="transmembrane region" description="Helical" evidence="1">
    <location>
        <begin position="149"/>
        <end position="168"/>
    </location>
</feature>
<feature type="domain" description="EamA" evidence="2">
    <location>
        <begin position="6"/>
        <end position="140"/>
    </location>
</feature>
<feature type="transmembrane region" description="Helical" evidence="1">
    <location>
        <begin position="35"/>
        <end position="55"/>
    </location>
</feature>
<dbReference type="RefSeq" id="WP_097140713.1">
    <property type="nucleotide sequence ID" value="NZ_OBQD01000009.1"/>
</dbReference>
<dbReference type="PANTHER" id="PTHR22911:SF103">
    <property type="entry name" value="BLR2811 PROTEIN"/>
    <property type="match status" value="1"/>
</dbReference>
<proteinExistence type="predicted"/>
<dbReference type="Proteomes" id="UP000219167">
    <property type="component" value="Unassembled WGS sequence"/>
</dbReference>
<keyword evidence="1" id="KW-0812">Transmembrane</keyword>
<keyword evidence="1" id="KW-0472">Membrane</keyword>
<dbReference type="SUPFAM" id="SSF103481">
    <property type="entry name" value="Multidrug resistance efflux transporter EmrE"/>
    <property type="match status" value="2"/>
</dbReference>
<sequence>MNIKSRGYLFALLAVTIFAAQDGITKYLGDRYPPILVTMIRFWAFALFVSCLAATSSGGIRGAITTRRPWLQISRGILLVAEIVVIVFAYKTAGLAMSQSIFQVTPLFITLLSVPLLGEKVGWKRASAVVVGLFGVLIIINPVDVHFDASLLLPLTAAAMFALYSIATRAVSHEDSSTTSVFYAGVVGGLAISLIGPFYWTEVKPSDWYVLGALCVCGTLSHYFLIRAYAILPAAELQPVTYLQLVLNVCIAVLFFGERVTTNMVAGALIVVGAGLFTVWREHQLARKTEAAAQRGQGDGASGLGGG</sequence>
<feature type="transmembrane region" description="Helical" evidence="1">
    <location>
        <begin position="180"/>
        <end position="200"/>
    </location>
</feature>
<reference evidence="3 4" key="1">
    <citation type="submission" date="2017-08" db="EMBL/GenBank/DDBJ databases">
        <authorList>
            <person name="de Groot N.N."/>
        </authorList>
    </citation>
    <scope>NUCLEOTIDE SEQUENCE [LARGE SCALE GENOMIC DNA]</scope>
    <source>
        <strain evidence="3 4">JC85</strain>
    </source>
</reference>